<dbReference type="InterPro" id="IPR003597">
    <property type="entry name" value="Ig_C1-set"/>
</dbReference>
<comment type="subcellular location">
    <subcellularLocation>
        <location evidence="1">Cell membrane</location>
    </subcellularLocation>
</comment>
<reference evidence="9 10" key="1">
    <citation type="journal article" date="2007" name="Nature">
        <title>Genome of the marsupial Monodelphis domestica reveals innovation in non-coding sequences.</title>
        <authorList>
            <person name="Mikkelsen T.S."/>
            <person name="Wakefield M.J."/>
            <person name="Aken B."/>
            <person name="Amemiya C.T."/>
            <person name="Chang J.L."/>
            <person name="Duke S."/>
            <person name="Garber M."/>
            <person name="Gentles A.J."/>
            <person name="Goodstadt L."/>
            <person name="Heger A."/>
            <person name="Jurka J."/>
            <person name="Kamal M."/>
            <person name="Mauceli E."/>
            <person name="Searle S.M."/>
            <person name="Sharpe T."/>
            <person name="Baker M.L."/>
            <person name="Batzer M.A."/>
            <person name="Benos P.V."/>
            <person name="Belov K."/>
            <person name="Clamp M."/>
            <person name="Cook A."/>
            <person name="Cuff J."/>
            <person name="Das R."/>
            <person name="Davidow L."/>
            <person name="Deakin J.E."/>
            <person name="Fazzari M.J."/>
            <person name="Glass J.L."/>
            <person name="Grabherr M."/>
            <person name="Greally J.M."/>
            <person name="Gu W."/>
            <person name="Hore T.A."/>
            <person name="Huttley G.A."/>
            <person name="Kleber M."/>
            <person name="Jirtle R.L."/>
            <person name="Koina E."/>
            <person name="Lee J.T."/>
            <person name="Mahony S."/>
            <person name="Marra M.A."/>
            <person name="Miller R.D."/>
            <person name="Nicholls R.D."/>
            <person name="Oda M."/>
            <person name="Papenfuss A.T."/>
            <person name="Parra Z.E."/>
            <person name="Pollock D.D."/>
            <person name="Ray D.A."/>
            <person name="Schein J.E."/>
            <person name="Speed T.P."/>
            <person name="Thompson K."/>
            <person name="VandeBerg J.L."/>
            <person name="Wade C.M."/>
            <person name="Walker J.A."/>
            <person name="Waters P.D."/>
            <person name="Webber C."/>
            <person name="Weidman J.R."/>
            <person name="Xie X."/>
            <person name="Zody M.C."/>
            <person name="Baldwin J."/>
            <person name="Abdouelleil A."/>
            <person name="Abdulkadir J."/>
            <person name="Abebe A."/>
            <person name="Abera B."/>
            <person name="Abreu J."/>
            <person name="Acer S.C."/>
            <person name="Aftuck L."/>
            <person name="Alexander A."/>
            <person name="An P."/>
            <person name="Anderson E."/>
            <person name="Anderson S."/>
            <person name="Arachi H."/>
            <person name="Azer M."/>
            <person name="Bachantsang P."/>
            <person name="Barry A."/>
            <person name="Bayul T."/>
            <person name="Berlin A."/>
            <person name="Bessette D."/>
            <person name="Bloom T."/>
            <person name="Bloom T."/>
            <person name="Boguslavskiy L."/>
            <person name="Bonnet C."/>
            <person name="Boukhgalter B."/>
            <person name="Bourzgui I."/>
            <person name="Brown A."/>
            <person name="Cahill P."/>
            <person name="Channer S."/>
            <person name="Cheshatsang Y."/>
            <person name="Chuda L."/>
            <person name="Citroen M."/>
            <person name="Collymore A."/>
            <person name="Cooke P."/>
            <person name="Costello M."/>
            <person name="D'Aco K."/>
            <person name="Daza R."/>
            <person name="De Haan G."/>
            <person name="DeGray S."/>
            <person name="DeMaso C."/>
            <person name="Dhargay N."/>
            <person name="Dooley K."/>
            <person name="Dooley E."/>
            <person name="Doricent M."/>
            <person name="Dorje P."/>
            <person name="Dorjee K."/>
            <person name="Dupes A."/>
            <person name="Elong R."/>
            <person name="Falk J."/>
            <person name="Farina A."/>
            <person name="Faro S."/>
            <person name="Ferguson D."/>
            <person name="Fisher S."/>
            <person name="Foley C.D."/>
            <person name="Franke A."/>
            <person name="Friedrich D."/>
            <person name="Gadbois L."/>
            <person name="Gearin G."/>
            <person name="Gearin C.R."/>
            <person name="Giannoukos G."/>
            <person name="Goode T."/>
            <person name="Graham J."/>
            <person name="Grandbois E."/>
            <person name="Grewal S."/>
            <person name="Gyaltsen K."/>
            <person name="Hafez N."/>
            <person name="Hagos B."/>
            <person name="Hall J."/>
            <person name="Henson C."/>
            <person name="Hollinger A."/>
            <person name="Honan T."/>
            <person name="Huard M.D."/>
            <person name="Hughes L."/>
            <person name="Hurhula B."/>
            <person name="Husby M.E."/>
            <person name="Kamat A."/>
            <person name="Kanga B."/>
            <person name="Kashin S."/>
            <person name="Khazanovich D."/>
            <person name="Kisner P."/>
            <person name="Lance K."/>
            <person name="Lara M."/>
            <person name="Lee W."/>
            <person name="Lennon N."/>
            <person name="Letendre F."/>
            <person name="LeVine R."/>
            <person name="Lipovsky A."/>
            <person name="Liu X."/>
            <person name="Liu J."/>
            <person name="Liu S."/>
            <person name="Lokyitsang T."/>
            <person name="Lokyitsang Y."/>
            <person name="Lubonja R."/>
            <person name="Lui A."/>
            <person name="MacDonald P."/>
            <person name="Magnisalis V."/>
            <person name="Maru K."/>
            <person name="Matthews C."/>
            <person name="McCusker W."/>
            <person name="McDonough S."/>
            <person name="Mehta T."/>
            <person name="Meldrim J."/>
            <person name="Meneus L."/>
            <person name="Mihai O."/>
            <person name="Mihalev A."/>
            <person name="Mihova T."/>
            <person name="Mittelman R."/>
            <person name="Mlenga V."/>
            <person name="Montmayeur A."/>
            <person name="Mulrain L."/>
            <person name="Navidi A."/>
            <person name="Naylor J."/>
            <person name="Negash T."/>
            <person name="Nguyen T."/>
            <person name="Nguyen N."/>
            <person name="Nicol R."/>
            <person name="Norbu C."/>
            <person name="Norbu N."/>
            <person name="Novod N."/>
            <person name="O'Neill B."/>
            <person name="Osman S."/>
            <person name="Markiewicz E."/>
            <person name="Oyono O.L."/>
            <person name="Patti C."/>
            <person name="Phunkhang P."/>
            <person name="Pierre F."/>
            <person name="Priest M."/>
            <person name="Raghuraman S."/>
            <person name="Rege F."/>
            <person name="Reyes R."/>
            <person name="Rise C."/>
            <person name="Rogov P."/>
            <person name="Ross K."/>
            <person name="Ryan E."/>
            <person name="Settipalli S."/>
            <person name="Shea T."/>
            <person name="Sherpa N."/>
            <person name="Shi L."/>
            <person name="Shih D."/>
            <person name="Sparrow T."/>
            <person name="Spaulding J."/>
            <person name="Stalker J."/>
            <person name="Stange-Thomann N."/>
            <person name="Stavropoulos S."/>
            <person name="Stone C."/>
            <person name="Strader C."/>
            <person name="Tesfaye S."/>
            <person name="Thomson T."/>
            <person name="Thoulutsang Y."/>
            <person name="Thoulutsang D."/>
            <person name="Topham K."/>
            <person name="Topping I."/>
            <person name="Tsamla T."/>
            <person name="Vassiliev H."/>
            <person name="Vo A."/>
            <person name="Wangchuk T."/>
            <person name="Wangdi T."/>
            <person name="Weiand M."/>
            <person name="Wilkinson J."/>
            <person name="Wilson A."/>
            <person name="Yadav S."/>
            <person name="Young G."/>
            <person name="Yu Q."/>
            <person name="Zembek L."/>
            <person name="Zhong D."/>
            <person name="Zimmer A."/>
            <person name="Zwirko Z."/>
            <person name="Jaffe D.B."/>
            <person name="Alvarez P."/>
            <person name="Brockman W."/>
            <person name="Butler J."/>
            <person name="Chin C."/>
            <person name="Gnerre S."/>
            <person name="MacCallum I."/>
            <person name="Graves J.A."/>
            <person name="Ponting C.P."/>
            <person name="Breen M."/>
            <person name="Samollow P.B."/>
            <person name="Lander E.S."/>
            <person name="Lindblad-Toh K."/>
        </authorList>
    </citation>
    <scope>NUCLEOTIDE SEQUENCE [LARGE SCALE GENOMIC DNA]</scope>
</reference>
<dbReference type="SUPFAM" id="SSF48726">
    <property type="entry name" value="Immunoglobulin"/>
    <property type="match status" value="1"/>
</dbReference>
<reference evidence="9" key="3">
    <citation type="submission" date="2025-09" db="UniProtKB">
        <authorList>
            <consortium name="Ensembl"/>
        </authorList>
    </citation>
    <scope>IDENTIFICATION</scope>
</reference>
<dbReference type="PANTHER" id="PTHR16675">
    <property type="entry name" value="MHC CLASS I-RELATED"/>
    <property type="match status" value="1"/>
</dbReference>
<accession>A0A5F8H8P9</accession>
<dbReference type="InterPro" id="IPR037055">
    <property type="entry name" value="MHC_I-like_Ag-recog_sf"/>
</dbReference>
<dbReference type="SUPFAM" id="SSF54452">
    <property type="entry name" value="MHC antigen-recognition domain"/>
    <property type="match status" value="1"/>
</dbReference>
<dbReference type="GO" id="GO:0006955">
    <property type="term" value="P:immune response"/>
    <property type="evidence" value="ECO:0000318"/>
    <property type="project" value="GO_Central"/>
</dbReference>
<dbReference type="InterPro" id="IPR050208">
    <property type="entry name" value="MHC_class-I_related"/>
</dbReference>
<dbReference type="InterPro" id="IPR011162">
    <property type="entry name" value="MHC_I/II-like_Ag-recog"/>
</dbReference>
<dbReference type="GeneID" id="103095658"/>
<dbReference type="KEGG" id="mdo:103095658"/>
<dbReference type="GO" id="GO:0005615">
    <property type="term" value="C:extracellular space"/>
    <property type="evidence" value="ECO:0000318"/>
    <property type="project" value="GO_Central"/>
</dbReference>
<dbReference type="InterPro" id="IPR036179">
    <property type="entry name" value="Ig-like_dom_sf"/>
</dbReference>
<evidence type="ECO:0000256" key="3">
    <source>
        <dbReference type="ARBA" id="ARBA00022729"/>
    </source>
</evidence>
<keyword evidence="3" id="KW-0732">Signal</keyword>
<dbReference type="GO" id="GO:0009897">
    <property type="term" value="C:external side of plasma membrane"/>
    <property type="evidence" value="ECO:0000318"/>
    <property type="project" value="GO_Central"/>
</dbReference>
<dbReference type="GeneTree" id="ENSGT01120000271825"/>
<dbReference type="PANTHER" id="PTHR16675:SF67">
    <property type="entry name" value="IG-LIKE DOMAIN-CONTAINING PROTEIN"/>
    <property type="match status" value="1"/>
</dbReference>
<evidence type="ECO:0000256" key="2">
    <source>
        <dbReference type="ARBA" id="ARBA00022475"/>
    </source>
</evidence>
<keyword evidence="10" id="KW-1185">Reference proteome</keyword>
<keyword evidence="7" id="KW-1133">Transmembrane helix</keyword>
<dbReference type="AlphaFoldDB" id="A0A5F8H8P9"/>
<evidence type="ECO:0000256" key="5">
    <source>
        <dbReference type="ARBA" id="ARBA00023157"/>
    </source>
</evidence>
<proteinExistence type="predicted"/>
<dbReference type="FunFam" id="2.60.40.10:FF:002056">
    <property type="entry name" value="MHC class I antigen"/>
    <property type="match status" value="1"/>
</dbReference>
<keyword evidence="4 7" id="KW-0472">Membrane</keyword>
<organism evidence="9 10">
    <name type="scientific">Monodelphis domestica</name>
    <name type="common">Gray short-tailed opossum</name>
    <dbReference type="NCBI Taxonomy" id="13616"/>
    <lineage>
        <taxon>Eukaryota</taxon>
        <taxon>Metazoa</taxon>
        <taxon>Chordata</taxon>
        <taxon>Craniata</taxon>
        <taxon>Vertebrata</taxon>
        <taxon>Euteleostomi</taxon>
        <taxon>Mammalia</taxon>
        <taxon>Metatheria</taxon>
        <taxon>Didelphimorphia</taxon>
        <taxon>Didelphidae</taxon>
        <taxon>Monodelphis</taxon>
    </lineage>
</organism>
<dbReference type="Ensembl" id="ENSMODT00000072431.1">
    <property type="protein sequence ID" value="ENSMODP00000055954.1"/>
    <property type="gene ID" value="ENSMODG00000039160.1"/>
</dbReference>
<dbReference type="PROSITE" id="PS00290">
    <property type="entry name" value="IG_MHC"/>
    <property type="match status" value="1"/>
</dbReference>
<dbReference type="InParanoid" id="A0A5F8H8P9"/>
<sequence>MILRPLNRYLESWLMKWRMGRGSFSSWLLILVLFAPREILTANHKHELQFIAVGTSQGLLELSAIAFIDDIQWASYGKPLQQIKVKHAWISEALGRQFLKEMQYQMTDQEEGYHRFIQHLTRNDRSKNHRTLQFYLNCELNEDIPLKYHVKYGFDGEDFIETNEKGKWKVLHHWAIGSEIFFESPAVFEQFNKIYCIGVMQKILQKSSLKENRPPDMYVSHQEFPNGTITFSCTATGFYPQAIQMSWKKADNGTVVGKEDSSGILPNSDDTFYLQISLEVQPGEPRTGYACVVDHSQLEAPAVLPVHEKPTKGNIWVVVLSILIAAILLISCFVIFRKWRKT</sequence>
<keyword evidence="2" id="KW-1003">Cell membrane</keyword>
<dbReference type="InterPro" id="IPR003006">
    <property type="entry name" value="Ig/MHC_CS"/>
</dbReference>
<feature type="domain" description="Ig-like" evidence="8">
    <location>
        <begin position="215"/>
        <end position="296"/>
    </location>
</feature>
<dbReference type="InterPro" id="IPR007110">
    <property type="entry name" value="Ig-like_dom"/>
</dbReference>
<dbReference type="Bgee" id="ENSMODG00000039160">
    <property type="expression patterns" value="Expressed in blood and 9 other cell types or tissues"/>
</dbReference>
<evidence type="ECO:0000259" key="8">
    <source>
        <dbReference type="PROSITE" id="PS50835"/>
    </source>
</evidence>
<dbReference type="SMART" id="SM00407">
    <property type="entry name" value="IGc1"/>
    <property type="match status" value="1"/>
</dbReference>
<dbReference type="Pfam" id="PF00129">
    <property type="entry name" value="MHC_I"/>
    <property type="match status" value="1"/>
</dbReference>
<dbReference type="Gene3D" id="3.30.500.10">
    <property type="entry name" value="MHC class I-like antigen recognition-like"/>
    <property type="match status" value="1"/>
</dbReference>
<keyword evidence="5" id="KW-1015">Disulfide bond</keyword>
<evidence type="ECO:0000313" key="10">
    <source>
        <dbReference type="Proteomes" id="UP000002280"/>
    </source>
</evidence>
<dbReference type="Proteomes" id="UP000002280">
    <property type="component" value="Chromosome 1"/>
</dbReference>
<feature type="transmembrane region" description="Helical" evidence="7">
    <location>
        <begin position="315"/>
        <end position="336"/>
    </location>
</feature>
<keyword evidence="6" id="KW-0325">Glycoprotein</keyword>
<dbReference type="InterPro" id="IPR011161">
    <property type="entry name" value="MHC_I-like_Ag-recog"/>
</dbReference>
<protein>
    <submittedName>
        <fullName evidence="9">Hereditary hemochromatosis protein-like</fullName>
    </submittedName>
</protein>
<evidence type="ECO:0000256" key="4">
    <source>
        <dbReference type="ARBA" id="ARBA00023136"/>
    </source>
</evidence>
<evidence type="ECO:0000256" key="1">
    <source>
        <dbReference type="ARBA" id="ARBA00004236"/>
    </source>
</evidence>
<dbReference type="STRING" id="13616.ENSMODP00000055954"/>
<dbReference type="InterPro" id="IPR013783">
    <property type="entry name" value="Ig-like_fold"/>
</dbReference>
<keyword evidence="7" id="KW-0812">Transmembrane</keyword>
<dbReference type="OrthoDB" id="8890485at2759"/>
<evidence type="ECO:0000313" key="9">
    <source>
        <dbReference type="Ensembl" id="ENSMODP00000055954.1"/>
    </source>
</evidence>
<dbReference type="Pfam" id="PF07654">
    <property type="entry name" value="C1-set"/>
    <property type="match status" value="1"/>
</dbReference>
<dbReference type="Gene3D" id="2.60.40.10">
    <property type="entry name" value="Immunoglobulins"/>
    <property type="match status" value="1"/>
</dbReference>
<reference evidence="9" key="2">
    <citation type="submission" date="2025-08" db="UniProtKB">
        <authorList>
            <consortium name="Ensembl"/>
        </authorList>
    </citation>
    <scope>IDENTIFICATION</scope>
</reference>
<evidence type="ECO:0000256" key="7">
    <source>
        <dbReference type="SAM" id="Phobius"/>
    </source>
</evidence>
<dbReference type="FunFam" id="3.30.500.10:FF:000003">
    <property type="entry name" value="IgG receptor FcRn large subunit p51"/>
    <property type="match status" value="1"/>
</dbReference>
<dbReference type="PROSITE" id="PS50835">
    <property type="entry name" value="IG_LIKE"/>
    <property type="match status" value="1"/>
</dbReference>
<evidence type="ECO:0000256" key="6">
    <source>
        <dbReference type="ARBA" id="ARBA00023180"/>
    </source>
</evidence>
<name>A0A5F8H8P9_MONDO</name>